<comment type="subunit">
    <text evidence="7">Monomer.</text>
</comment>
<feature type="binding site" evidence="7">
    <location>
        <position position="116"/>
    </location>
    <ligand>
        <name>tRNA</name>
        <dbReference type="ChEBI" id="CHEBI:17843"/>
    </ligand>
</feature>
<keyword evidence="4 7" id="KW-0694">RNA-binding</keyword>
<dbReference type="GO" id="GO:0072344">
    <property type="term" value="P:rescue of stalled ribosome"/>
    <property type="evidence" value="ECO:0007669"/>
    <property type="project" value="UniProtKB-UniRule"/>
</dbReference>
<comment type="similarity">
    <text evidence="5 7 9">Belongs to the PTH family.</text>
</comment>
<dbReference type="InterPro" id="IPR018171">
    <property type="entry name" value="Pept_tRNA_hydro_CS"/>
</dbReference>
<organism evidence="10 11">
    <name type="scientific">Phycisphaera mikurensis (strain NBRC 102666 / KCTC 22515 / FYK2301M01)</name>
    <dbReference type="NCBI Taxonomy" id="1142394"/>
    <lineage>
        <taxon>Bacteria</taxon>
        <taxon>Pseudomonadati</taxon>
        <taxon>Planctomycetota</taxon>
        <taxon>Phycisphaerae</taxon>
        <taxon>Phycisphaerales</taxon>
        <taxon>Phycisphaeraceae</taxon>
        <taxon>Phycisphaera</taxon>
    </lineage>
</organism>
<dbReference type="EMBL" id="AP012338">
    <property type="protein sequence ID" value="BAM04795.1"/>
    <property type="molecule type" value="Genomic_DNA"/>
</dbReference>
<dbReference type="SUPFAM" id="SSF53178">
    <property type="entry name" value="Peptidyl-tRNA hydrolase-like"/>
    <property type="match status" value="1"/>
</dbReference>
<proteinExistence type="inferred from homology"/>
<dbReference type="KEGG" id="phm:PSMK_26360"/>
<keyword evidence="7" id="KW-0963">Cytoplasm</keyword>
<dbReference type="PANTHER" id="PTHR17224:SF1">
    <property type="entry name" value="PEPTIDYL-TRNA HYDROLASE"/>
    <property type="match status" value="1"/>
</dbReference>
<dbReference type="eggNOG" id="COG0193">
    <property type="taxonomic scope" value="Bacteria"/>
</dbReference>
<feature type="binding site" evidence="7">
    <location>
        <position position="70"/>
    </location>
    <ligand>
        <name>tRNA</name>
        <dbReference type="ChEBI" id="CHEBI:17843"/>
    </ligand>
</feature>
<comment type="function">
    <text evidence="7">Catalyzes the release of premature peptidyl moieties from peptidyl-tRNA molecules trapped in stalled 50S ribosomal subunits, and thus maintains levels of free tRNAs and 50S ribosomes.</text>
</comment>
<accession>I0IHQ7</accession>
<evidence type="ECO:0000256" key="5">
    <source>
        <dbReference type="ARBA" id="ARBA00038063"/>
    </source>
</evidence>
<dbReference type="PROSITE" id="PS01196">
    <property type="entry name" value="PEPT_TRNA_HYDROL_2"/>
    <property type="match status" value="1"/>
</dbReference>
<dbReference type="PANTHER" id="PTHR17224">
    <property type="entry name" value="PEPTIDYL-TRNA HYDROLASE"/>
    <property type="match status" value="1"/>
</dbReference>
<keyword evidence="2 7" id="KW-0820">tRNA-binding</keyword>
<feature type="binding site" evidence="7">
    <location>
        <position position="14"/>
    </location>
    <ligand>
        <name>tRNA</name>
        <dbReference type="ChEBI" id="CHEBI:17843"/>
    </ligand>
</feature>
<evidence type="ECO:0000256" key="4">
    <source>
        <dbReference type="ARBA" id="ARBA00022884"/>
    </source>
</evidence>
<feature type="active site" description="Proton acceptor" evidence="7">
    <location>
        <position position="19"/>
    </location>
</feature>
<dbReference type="GO" id="GO:0005737">
    <property type="term" value="C:cytoplasm"/>
    <property type="evidence" value="ECO:0007669"/>
    <property type="project" value="UniProtKB-SubCell"/>
</dbReference>
<dbReference type="EC" id="3.1.1.29" evidence="1 7"/>
<dbReference type="Gene3D" id="3.40.50.1470">
    <property type="entry name" value="Peptidyl-tRNA hydrolase"/>
    <property type="match status" value="1"/>
</dbReference>
<sequence length="191" mass="20840">MKLIIGLGNPGREYADTRHNAGFMVLERFATRHGLAGPRQRFHAGTIDGSVTVGGAPHKLLLVQPLTYMNRSGQSVREAVDFYKVAVKDVLIVVDDIAFGCGDLRLKAMGSAGGHNGLKDVERVLGTRAYARLRIGIDAPGRIPQVDYVLGRFTADQRERLDPALDEACQAVEAWLTLGIEKAMNKVNDRS</sequence>
<evidence type="ECO:0000256" key="9">
    <source>
        <dbReference type="RuleBase" id="RU004320"/>
    </source>
</evidence>
<protein>
    <recommendedName>
        <fullName evidence="6 7">Peptidyl-tRNA hydrolase</fullName>
        <shortName evidence="7">Pth</shortName>
        <ecNumber evidence="1 7">3.1.1.29</ecNumber>
    </recommendedName>
</protein>
<keyword evidence="11" id="KW-1185">Reference proteome</keyword>
<comment type="function">
    <text evidence="7">Hydrolyzes ribosome-free peptidyl-tRNAs (with 1 or more amino acids incorporated), which drop off the ribosome during protein synthesis, or as a result of ribosome stalling.</text>
</comment>
<dbReference type="GO" id="GO:0000049">
    <property type="term" value="F:tRNA binding"/>
    <property type="evidence" value="ECO:0007669"/>
    <property type="project" value="UniProtKB-UniRule"/>
</dbReference>
<feature type="site" description="Stabilizes the basic form of H active site to accept a proton" evidence="7">
    <location>
        <position position="95"/>
    </location>
</feature>
<dbReference type="STRING" id="1142394.PSMK_26360"/>
<dbReference type="InterPro" id="IPR036416">
    <property type="entry name" value="Pept_tRNA_hydro_sf"/>
</dbReference>
<gene>
    <name evidence="7 10" type="primary">pth</name>
    <name evidence="10" type="ordered locus">PSMK_26360</name>
</gene>
<dbReference type="OrthoDB" id="9800507at2"/>
<evidence type="ECO:0000256" key="7">
    <source>
        <dbReference type="HAMAP-Rule" id="MF_00083"/>
    </source>
</evidence>
<dbReference type="Proteomes" id="UP000007881">
    <property type="component" value="Chromosome"/>
</dbReference>
<evidence type="ECO:0000313" key="10">
    <source>
        <dbReference type="EMBL" id="BAM04795.1"/>
    </source>
</evidence>
<dbReference type="HAMAP" id="MF_00083">
    <property type="entry name" value="Pept_tRNA_hydro_bact"/>
    <property type="match status" value="1"/>
</dbReference>
<comment type="catalytic activity">
    <reaction evidence="7 8">
        <text>an N-acyl-L-alpha-aminoacyl-tRNA + H2O = an N-acyl-L-amino acid + a tRNA + H(+)</text>
        <dbReference type="Rhea" id="RHEA:54448"/>
        <dbReference type="Rhea" id="RHEA-COMP:10123"/>
        <dbReference type="Rhea" id="RHEA-COMP:13883"/>
        <dbReference type="ChEBI" id="CHEBI:15377"/>
        <dbReference type="ChEBI" id="CHEBI:15378"/>
        <dbReference type="ChEBI" id="CHEBI:59874"/>
        <dbReference type="ChEBI" id="CHEBI:78442"/>
        <dbReference type="ChEBI" id="CHEBI:138191"/>
        <dbReference type="EC" id="3.1.1.29"/>
    </reaction>
</comment>
<dbReference type="Pfam" id="PF01195">
    <property type="entry name" value="Pept_tRNA_hydro"/>
    <property type="match status" value="1"/>
</dbReference>
<dbReference type="GO" id="GO:0006515">
    <property type="term" value="P:protein quality control for misfolded or incompletely synthesized proteins"/>
    <property type="evidence" value="ECO:0007669"/>
    <property type="project" value="UniProtKB-UniRule"/>
</dbReference>
<dbReference type="RefSeq" id="WP_014438008.1">
    <property type="nucleotide sequence ID" value="NC_017080.1"/>
</dbReference>
<comment type="subcellular location">
    <subcellularLocation>
        <location evidence="7">Cytoplasm</location>
    </subcellularLocation>
</comment>
<dbReference type="PROSITE" id="PS01195">
    <property type="entry name" value="PEPT_TRNA_HYDROL_1"/>
    <property type="match status" value="1"/>
</dbReference>
<evidence type="ECO:0000313" key="11">
    <source>
        <dbReference type="Proteomes" id="UP000007881"/>
    </source>
</evidence>
<reference evidence="10 11" key="1">
    <citation type="submission" date="2012-02" db="EMBL/GenBank/DDBJ databases">
        <title>Complete genome sequence of Phycisphaera mikurensis NBRC 102666.</title>
        <authorList>
            <person name="Ankai A."/>
            <person name="Hosoyama A."/>
            <person name="Terui Y."/>
            <person name="Sekine M."/>
            <person name="Fukai R."/>
            <person name="Kato Y."/>
            <person name="Nakamura S."/>
            <person name="Yamada-Narita S."/>
            <person name="Kawakoshi A."/>
            <person name="Fukunaga Y."/>
            <person name="Yamazaki S."/>
            <person name="Fujita N."/>
        </authorList>
    </citation>
    <scope>NUCLEOTIDE SEQUENCE [LARGE SCALE GENOMIC DNA]</scope>
    <source>
        <strain evidence="11">NBRC 102666 / KCTC 22515 / FYK2301M01</strain>
    </source>
</reference>
<dbReference type="CDD" id="cd00462">
    <property type="entry name" value="PTH"/>
    <property type="match status" value="1"/>
</dbReference>
<keyword evidence="3 7" id="KW-0378">Hydrolase</keyword>
<evidence type="ECO:0000256" key="1">
    <source>
        <dbReference type="ARBA" id="ARBA00013260"/>
    </source>
</evidence>
<evidence type="ECO:0000256" key="3">
    <source>
        <dbReference type="ARBA" id="ARBA00022801"/>
    </source>
</evidence>
<dbReference type="FunFam" id="3.40.50.1470:FF:000001">
    <property type="entry name" value="Peptidyl-tRNA hydrolase"/>
    <property type="match status" value="1"/>
</dbReference>
<feature type="site" description="Discriminates between blocked and unblocked aminoacyl-tRNA" evidence="7">
    <location>
        <position position="9"/>
    </location>
</feature>
<evidence type="ECO:0000256" key="8">
    <source>
        <dbReference type="RuleBase" id="RU000673"/>
    </source>
</evidence>
<evidence type="ECO:0000256" key="2">
    <source>
        <dbReference type="ARBA" id="ARBA00022555"/>
    </source>
</evidence>
<dbReference type="InterPro" id="IPR001328">
    <property type="entry name" value="Pept_tRNA_hydro"/>
</dbReference>
<evidence type="ECO:0000256" key="6">
    <source>
        <dbReference type="ARBA" id="ARBA00050038"/>
    </source>
</evidence>
<feature type="binding site" evidence="7">
    <location>
        <position position="68"/>
    </location>
    <ligand>
        <name>tRNA</name>
        <dbReference type="ChEBI" id="CHEBI:17843"/>
    </ligand>
</feature>
<dbReference type="AlphaFoldDB" id="I0IHQ7"/>
<dbReference type="NCBIfam" id="TIGR00447">
    <property type="entry name" value="pth"/>
    <property type="match status" value="1"/>
</dbReference>
<dbReference type="HOGENOM" id="CLU_062456_4_1_0"/>
<name>I0IHQ7_PHYMF</name>
<dbReference type="GO" id="GO:0004045">
    <property type="term" value="F:peptidyl-tRNA hydrolase activity"/>
    <property type="evidence" value="ECO:0007669"/>
    <property type="project" value="UniProtKB-UniRule"/>
</dbReference>